<proteinExistence type="predicted"/>
<dbReference type="Proteomes" id="UP001058072">
    <property type="component" value="Chromosome"/>
</dbReference>
<accession>A0A9Q9FJ81</accession>
<organism evidence="2 4">
    <name type="scientific">Turicibacter bilis</name>
    <dbReference type="NCBI Taxonomy" id="2735723"/>
    <lineage>
        <taxon>Bacteria</taxon>
        <taxon>Bacillati</taxon>
        <taxon>Bacillota</taxon>
        <taxon>Erysipelotrichia</taxon>
        <taxon>Erysipelotrichales</taxon>
        <taxon>Turicibacteraceae</taxon>
        <taxon>Turicibacter</taxon>
    </lineage>
</organism>
<sequence length="87" mass="9820">MNDRDLMEDVLLVVKGAADLYLHGTIESSTLNVHSTFEKVLNDTLCMQNEIYNLMAQKGWYPTQSAEQQQIDQVKQKYAQAAGQGQN</sequence>
<keyword evidence="2" id="KW-0946">Virion</keyword>
<dbReference type="AlphaFoldDB" id="A0A9Q9FJ81"/>
<name>A0A9Q9FJ81_9FIRM</name>
<dbReference type="EMBL" id="CP071249">
    <property type="protein sequence ID" value="UUF05576.1"/>
    <property type="molecule type" value="Genomic_DNA"/>
</dbReference>
<keyword evidence="3" id="KW-1185">Reference proteome</keyword>
<dbReference type="EMBL" id="CP071250">
    <property type="protein sequence ID" value="UUF08969.1"/>
    <property type="molecule type" value="Genomic_DNA"/>
</dbReference>
<dbReference type="Pfam" id="PF07875">
    <property type="entry name" value="Coat_F"/>
    <property type="match status" value="1"/>
</dbReference>
<evidence type="ECO:0000313" key="1">
    <source>
        <dbReference type="EMBL" id="UUF05576.1"/>
    </source>
</evidence>
<evidence type="ECO:0000313" key="3">
    <source>
        <dbReference type="Proteomes" id="UP001058016"/>
    </source>
</evidence>
<protein>
    <submittedName>
        <fullName evidence="2">Spore coat protein</fullName>
    </submittedName>
</protein>
<dbReference type="InterPro" id="IPR012347">
    <property type="entry name" value="Ferritin-like"/>
</dbReference>
<gene>
    <name evidence="1" type="ORF">J0J69_10990</name>
    <name evidence="2" type="ORF">J0J70_02890</name>
</gene>
<dbReference type="Proteomes" id="UP001058016">
    <property type="component" value="Chromosome"/>
</dbReference>
<dbReference type="InterPro" id="IPR012851">
    <property type="entry name" value="Spore_coat_CotF-like"/>
</dbReference>
<dbReference type="Gene3D" id="1.20.1260.10">
    <property type="match status" value="1"/>
</dbReference>
<evidence type="ECO:0000313" key="4">
    <source>
        <dbReference type="Proteomes" id="UP001058072"/>
    </source>
</evidence>
<dbReference type="RefSeq" id="WP_055241839.1">
    <property type="nucleotide sequence ID" value="NZ_CP071249.1"/>
</dbReference>
<keyword evidence="2" id="KW-0167">Capsid protein</keyword>
<evidence type="ECO:0000313" key="2">
    <source>
        <dbReference type="EMBL" id="UUF08969.1"/>
    </source>
</evidence>
<reference evidence="2 3" key="1">
    <citation type="submission" date="2021-03" db="EMBL/GenBank/DDBJ databases">
        <title>Comparative Genomics and Metabolomics in the genus Turicibacter.</title>
        <authorList>
            <person name="Maki J."/>
            <person name="Looft T."/>
        </authorList>
    </citation>
    <scope>NUCLEOTIDE SEQUENCE</scope>
    <source>
        <strain evidence="2">ISU324</strain>
        <strain evidence="1 3">MMM721</strain>
    </source>
</reference>